<keyword evidence="3" id="KW-1185">Reference proteome</keyword>
<accession>A0A9P6AZS6</accession>
<gene>
    <name evidence="2" type="ORF">BS47DRAFT_932748</name>
</gene>
<comment type="caution">
    <text evidence="2">The sequence shown here is derived from an EMBL/GenBank/DDBJ whole genome shotgun (WGS) entry which is preliminary data.</text>
</comment>
<organism evidence="2 3">
    <name type="scientific">Hydnum rufescens UP504</name>
    <dbReference type="NCBI Taxonomy" id="1448309"/>
    <lineage>
        <taxon>Eukaryota</taxon>
        <taxon>Fungi</taxon>
        <taxon>Dikarya</taxon>
        <taxon>Basidiomycota</taxon>
        <taxon>Agaricomycotina</taxon>
        <taxon>Agaricomycetes</taxon>
        <taxon>Cantharellales</taxon>
        <taxon>Hydnaceae</taxon>
        <taxon>Hydnum</taxon>
    </lineage>
</organism>
<feature type="domain" description="DUF6699" evidence="1">
    <location>
        <begin position="29"/>
        <end position="165"/>
    </location>
</feature>
<proteinExistence type="predicted"/>
<name>A0A9P6AZS6_9AGAM</name>
<dbReference type="EMBL" id="MU128968">
    <property type="protein sequence ID" value="KAF9513781.1"/>
    <property type="molecule type" value="Genomic_DNA"/>
</dbReference>
<evidence type="ECO:0000313" key="3">
    <source>
        <dbReference type="Proteomes" id="UP000886523"/>
    </source>
</evidence>
<dbReference type="AlphaFoldDB" id="A0A9P6AZS6"/>
<protein>
    <recommendedName>
        <fullName evidence="1">DUF6699 domain-containing protein</fullName>
    </recommendedName>
</protein>
<sequence length="195" mass="22566">MFMSGNLDERRLVDPIRAEEASKQGPCPILWDVRRPVTSATLTNATGVNPELSDPVTDPPSRRLVIVCKQLPWPIYIKKYSAIRCEDVLDHVYASLQERLTVGEYYMAGPEKRRVIDAVNEKETNNSSSKRKWITTRVNGHERTRLDQPYRVDILDRQVLFKGLFYDRRIIAERLAHDPEAQEDAWVLSLGETEW</sequence>
<dbReference type="Pfam" id="PF20415">
    <property type="entry name" value="DUF6699"/>
    <property type="match status" value="1"/>
</dbReference>
<dbReference type="InterPro" id="IPR046522">
    <property type="entry name" value="DUF6699"/>
</dbReference>
<evidence type="ECO:0000259" key="1">
    <source>
        <dbReference type="Pfam" id="PF20415"/>
    </source>
</evidence>
<reference evidence="2" key="1">
    <citation type="journal article" date="2020" name="Nat. Commun.">
        <title>Large-scale genome sequencing of mycorrhizal fungi provides insights into the early evolution of symbiotic traits.</title>
        <authorList>
            <person name="Miyauchi S."/>
            <person name="Kiss E."/>
            <person name="Kuo A."/>
            <person name="Drula E."/>
            <person name="Kohler A."/>
            <person name="Sanchez-Garcia M."/>
            <person name="Morin E."/>
            <person name="Andreopoulos B."/>
            <person name="Barry K.W."/>
            <person name="Bonito G."/>
            <person name="Buee M."/>
            <person name="Carver A."/>
            <person name="Chen C."/>
            <person name="Cichocki N."/>
            <person name="Clum A."/>
            <person name="Culley D."/>
            <person name="Crous P.W."/>
            <person name="Fauchery L."/>
            <person name="Girlanda M."/>
            <person name="Hayes R.D."/>
            <person name="Keri Z."/>
            <person name="LaButti K."/>
            <person name="Lipzen A."/>
            <person name="Lombard V."/>
            <person name="Magnuson J."/>
            <person name="Maillard F."/>
            <person name="Murat C."/>
            <person name="Nolan M."/>
            <person name="Ohm R.A."/>
            <person name="Pangilinan J."/>
            <person name="Pereira M.F."/>
            <person name="Perotto S."/>
            <person name="Peter M."/>
            <person name="Pfister S."/>
            <person name="Riley R."/>
            <person name="Sitrit Y."/>
            <person name="Stielow J.B."/>
            <person name="Szollosi G."/>
            <person name="Zifcakova L."/>
            <person name="Stursova M."/>
            <person name="Spatafora J.W."/>
            <person name="Tedersoo L."/>
            <person name="Vaario L.M."/>
            <person name="Yamada A."/>
            <person name="Yan M."/>
            <person name="Wang P."/>
            <person name="Xu J."/>
            <person name="Bruns T."/>
            <person name="Baldrian P."/>
            <person name="Vilgalys R."/>
            <person name="Dunand C."/>
            <person name="Henrissat B."/>
            <person name="Grigoriev I.V."/>
            <person name="Hibbett D."/>
            <person name="Nagy L.G."/>
            <person name="Martin F.M."/>
        </authorList>
    </citation>
    <scope>NUCLEOTIDE SEQUENCE</scope>
    <source>
        <strain evidence="2">UP504</strain>
    </source>
</reference>
<dbReference type="OrthoDB" id="3144234at2759"/>
<evidence type="ECO:0000313" key="2">
    <source>
        <dbReference type="EMBL" id="KAF9513781.1"/>
    </source>
</evidence>
<dbReference type="Proteomes" id="UP000886523">
    <property type="component" value="Unassembled WGS sequence"/>
</dbReference>